<keyword evidence="2" id="KW-1185">Reference proteome</keyword>
<dbReference type="Proteomes" id="UP000192907">
    <property type="component" value="Unassembled WGS sequence"/>
</dbReference>
<dbReference type="Gene3D" id="1.10.260.40">
    <property type="entry name" value="lambda repressor-like DNA-binding domains"/>
    <property type="match status" value="1"/>
</dbReference>
<proteinExistence type="predicted"/>
<protein>
    <submittedName>
        <fullName evidence="1">TIGR02147 family protein</fullName>
    </submittedName>
</protein>
<dbReference type="EMBL" id="FWZT01000017">
    <property type="protein sequence ID" value="SMF55100.1"/>
    <property type="molecule type" value="Genomic_DNA"/>
</dbReference>
<dbReference type="SUPFAM" id="SSF47413">
    <property type="entry name" value="lambda repressor-like DNA-binding domains"/>
    <property type="match status" value="1"/>
</dbReference>
<dbReference type="STRING" id="1513793.SAMN06296036_11777"/>
<name>A0A1Y6CIV8_9BACT</name>
<organism evidence="1 2">
    <name type="scientific">Pseudobacteriovorax antillogorgiicola</name>
    <dbReference type="NCBI Taxonomy" id="1513793"/>
    <lineage>
        <taxon>Bacteria</taxon>
        <taxon>Pseudomonadati</taxon>
        <taxon>Bdellovibrionota</taxon>
        <taxon>Oligoflexia</taxon>
        <taxon>Oligoflexales</taxon>
        <taxon>Pseudobacteriovoracaceae</taxon>
        <taxon>Pseudobacteriovorax</taxon>
    </lineage>
</organism>
<gene>
    <name evidence="1" type="ORF">SAMN06296036_11777</name>
</gene>
<dbReference type="InterPro" id="IPR010982">
    <property type="entry name" value="Lambda_DNA-bd_dom_sf"/>
</dbReference>
<sequence>MSVFSGFCYRKILKMLVERSKQSSQSLTFQQLAESARIPKSYLSKVMNHKAELSHDQLYLICKHLPISKFHKDYLHLLLEYDRSSIEERRKELFKKIKDRQKQMRRTEDYLRLGDGPLDEKDQAKYYLDPIHQIVHICLDIPWFRQDYRRLATHLHLSCERLDRIMDNLDEMKLVHVDGCKTELLVKNLHLSKNSQFYRPWINQIQQLSRHKILSHDLSDNYSFSAIFCSDANSQIEIQERFLEFLKATESKVIDAKPERTMQMNFELLTWAQESGGSKDL</sequence>
<dbReference type="GO" id="GO:0003677">
    <property type="term" value="F:DNA binding"/>
    <property type="evidence" value="ECO:0007669"/>
    <property type="project" value="InterPro"/>
</dbReference>
<evidence type="ECO:0000313" key="2">
    <source>
        <dbReference type="Proteomes" id="UP000192907"/>
    </source>
</evidence>
<reference evidence="2" key="1">
    <citation type="submission" date="2017-04" db="EMBL/GenBank/DDBJ databases">
        <authorList>
            <person name="Varghese N."/>
            <person name="Submissions S."/>
        </authorList>
    </citation>
    <scope>NUCLEOTIDE SEQUENCE [LARGE SCALE GENOMIC DNA]</scope>
    <source>
        <strain evidence="2">RKEM611</strain>
    </source>
</reference>
<dbReference type="AlphaFoldDB" id="A0A1Y6CIV8"/>
<dbReference type="RefSeq" id="WP_159455519.1">
    <property type="nucleotide sequence ID" value="NZ_FWZT01000017.1"/>
</dbReference>
<accession>A0A1Y6CIV8</accession>
<evidence type="ECO:0000313" key="1">
    <source>
        <dbReference type="EMBL" id="SMF55100.1"/>
    </source>
</evidence>